<dbReference type="GO" id="GO:0009103">
    <property type="term" value="P:lipopolysaccharide biosynthetic process"/>
    <property type="evidence" value="ECO:0007669"/>
    <property type="project" value="TreeGrafter"/>
</dbReference>
<evidence type="ECO:0000313" key="5">
    <source>
        <dbReference type="Proteomes" id="UP000580856"/>
    </source>
</evidence>
<dbReference type="PANTHER" id="PTHR46401">
    <property type="entry name" value="GLYCOSYLTRANSFERASE WBBK-RELATED"/>
    <property type="match status" value="1"/>
</dbReference>
<dbReference type="PANTHER" id="PTHR46401:SF2">
    <property type="entry name" value="GLYCOSYLTRANSFERASE WBBK-RELATED"/>
    <property type="match status" value="1"/>
</dbReference>
<evidence type="ECO:0000259" key="2">
    <source>
        <dbReference type="Pfam" id="PF00534"/>
    </source>
</evidence>
<feature type="domain" description="Glycosyl transferase family 4" evidence="3">
    <location>
        <begin position="27"/>
        <end position="194"/>
    </location>
</feature>
<dbReference type="RefSeq" id="WP_167940491.1">
    <property type="nucleotide sequence ID" value="NZ_JAATJA010000001.1"/>
</dbReference>
<dbReference type="Gene3D" id="3.40.50.2000">
    <property type="entry name" value="Glycogen Phosphorylase B"/>
    <property type="match status" value="2"/>
</dbReference>
<dbReference type="Pfam" id="PF12000">
    <property type="entry name" value="Glyco_trans_4_3"/>
    <property type="match status" value="1"/>
</dbReference>
<gene>
    <name evidence="4" type="ORF">GGQ74_001075</name>
</gene>
<feature type="domain" description="Glycosyl transferase family 1" evidence="2">
    <location>
        <begin position="214"/>
        <end position="380"/>
    </location>
</feature>
<dbReference type="InterPro" id="IPR022623">
    <property type="entry name" value="Glyco_trans_4"/>
</dbReference>
<proteinExistence type="predicted"/>
<dbReference type="EMBL" id="JAATJA010000001">
    <property type="protein sequence ID" value="NJB67435.1"/>
    <property type="molecule type" value="Genomic_DNA"/>
</dbReference>
<name>A0A846QPV3_9BACT</name>
<comment type="caution">
    <text evidence="4">The sequence shown here is derived from an EMBL/GenBank/DDBJ whole genome shotgun (WGS) entry which is preliminary data.</text>
</comment>
<protein>
    <submittedName>
        <fullName evidence="4">Glycosyltransferase involved in cell wall biosynthesis</fullName>
    </submittedName>
</protein>
<dbReference type="Pfam" id="PF00534">
    <property type="entry name" value="Glycos_transf_1"/>
    <property type="match status" value="1"/>
</dbReference>
<dbReference type="SUPFAM" id="SSF53756">
    <property type="entry name" value="UDP-Glycosyltransferase/glycogen phosphorylase"/>
    <property type="match status" value="1"/>
</dbReference>
<keyword evidence="1 4" id="KW-0808">Transferase</keyword>
<evidence type="ECO:0000259" key="3">
    <source>
        <dbReference type="Pfam" id="PF12000"/>
    </source>
</evidence>
<reference evidence="4 5" key="1">
    <citation type="submission" date="2020-03" db="EMBL/GenBank/DDBJ databases">
        <title>Genomic Encyclopedia of Type Strains, Phase IV (KMG-IV): sequencing the most valuable type-strain genomes for metagenomic binning, comparative biology and taxonomic classification.</title>
        <authorList>
            <person name="Goeker M."/>
        </authorList>
    </citation>
    <scope>NUCLEOTIDE SEQUENCE [LARGE SCALE GENOMIC DNA]</scope>
    <source>
        <strain evidence="4 5">DSM 24233</strain>
    </source>
</reference>
<organism evidence="4 5">
    <name type="scientific">Desulfobaculum xiamenense</name>
    <dbReference type="NCBI Taxonomy" id="995050"/>
    <lineage>
        <taxon>Bacteria</taxon>
        <taxon>Pseudomonadati</taxon>
        <taxon>Thermodesulfobacteriota</taxon>
        <taxon>Desulfovibrionia</taxon>
        <taxon>Desulfovibrionales</taxon>
        <taxon>Desulfovibrionaceae</taxon>
        <taxon>Desulfobaculum</taxon>
    </lineage>
</organism>
<dbReference type="GO" id="GO:0016757">
    <property type="term" value="F:glycosyltransferase activity"/>
    <property type="evidence" value="ECO:0007669"/>
    <property type="project" value="InterPro"/>
</dbReference>
<dbReference type="AlphaFoldDB" id="A0A846QPV3"/>
<evidence type="ECO:0000256" key="1">
    <source>
        <dbReference type="ARBA" id="ARBA00022679"/>
    </source>
</evidence>
<dbReference type="InterPro" id="IPR001296">
    <property type="entry name" value="Glyco_trans_1"/>
</dbReference>
<accession>A0A846QPV3</accession>
<evidence type="ECO:0000313" key="4">
    <source>
        <dbReference type="EMBL" id="NJB67435.1"/>
    </source>
</evidence>
<dbReference type="Proteomes" id="UP000580856">
    <property type="component" value="Unassembled WGS sequence"/>
</dbReference>
<keyword evidence="5" id="KW-1185">Reference proteome</keyword>
<sequence>MRVLLIHPNFPAQLRHVARALGAGKDNVVVFATRNPRHEWAIPGVSKALYVTDDGEFKVHRLAEPVQDAVLQGEAMYRLGHRLRSAGFTPDVIYANSGWGSTLYLKDVWPDVPLMCYFEWFYDPQGSDALYDVPPVAGDAAPPPKLLRTRNAAIFNDLWNCEQGLSPTHWQKSQFPAEYQGKIAVLHDGVDTTFFSPVEGARMRLPKLDLSGVDEIVTFAGRGMEPYRGFPQFMVAIEKVLRERPQAHAVIVGADRVCYGSPHPSGRGYKDIMLERLDLPMERVHFTGALPYGAYRDMLRASSVHVYLTRPFVLSWSSIESMACGCCIVGSDTEPVREAMTNGHSALLVDFRDPSAIAEGIVRVLEDRELAARLRKGAREVALERYSLERLLPRHLELIANTARRGPVVGR</sequence>